<comment type="subunit">
    <text evidence="8">Component of the ribosomal small subunit (SSU) processome.</text>
</comment>
<dbReference type="STRING" id="139420.A0A371CLX1"/>
<organism evidence="11 12">
    <name type="scientific">Lentinus brumalis</name>
    <dbReference type="NCBI Taxonomy" id="2498619"/>
    <lineage>
        <taxon>Eukaryota</taxon>
        <taxon>Fungi</taxon>
        <taxon>Dikarya</taxon>
        <taxon>Basidiomycota</taxon>
        <taxon>Agaricomycotina</taxon>
        <taxon>Agaricomycetes</taxon>
        <taxon>Polyporales</taxon>
        <taxon>Polyporaceae</taxon>
        <taxon>Lentinus</taxon>
    </lineage>
</organism>
<evidence type="ECO:0000313" key="11">
    <source>
        <dbReference type="EMBL" id="RDX41281.1"/>
    </source>
</evidence>
<dbReference type="GO" id="GO:0034455">
    <property type="term" value="C:t-UTP complex"/>
    <property type="evidence" value="ECO:0007669"/>
    <property type="project" value="TreeGrafter"/>
</dbReference>
<evidence type="ECO:0000313" key="12">
    <source>
        <dbReference type="Proteomes" id="UP000256964"/>
    </source>
</evidence>
<dbReference type="GO" id="GO:0030686">
    <property type="term" value="C:90S preribosome"/>
    <property type="evidence" value="ECO:0007669"/>
    <property type="project" value="TreeGrafter"/>
</dbReference>
<dbReference type="Pfam" id="PF23243">
    <property type="entry name" value="HEAT_HEATR1"/>
    <property type="match status" value="1"/>
</dbReference>
<dbReference type="InterPro" id="IPR012954">
    <property type="entry name" value="BP28_C_dom"/>
</dbReference>
<dbReference type="InterPro" id="IPR016024">
    <property type="entry name" value="ARM-type_fold"/>
</dbReference>
<keyword evidence="12" id="KW-1185">Reference proteome</keyword>
<evidence type="ECO:0000256" key="3">
    <source>
        <dbReference type="ARBA" id="ARBA00015399"/>
    </source>
</evidence>
<proteinExistence type="inferred from homology"/>
<keyword evidence="4 8" id="KW-0690">Ribosome biogenesis</keyword>
<dbReference type="InterPro" id="IPR022125">
    <property type="entry name" value="U3snoRNP10_N"/>
</dbReference>
<dbReference type="Gene3D" id="1.25.10.10">
    <property type="entry name" value="Leucine-rich Repeat Variant"/>
    <property type="match status" value="1"/>
</dbReference>
<accession>A0A371CLX1</accession>
<evidence type="ECO:0000256" key="9">
    <source>
        <dbReference type="SAM" id="MobiDB-lite"/>
    </source>
</evidence>
<evidence type="ECO:0000256" key="2">
    <source>
        <dbReference type="ARBA" id="ARBA00010559"/>
    </source>
</evidence>
<dbReference type="InterPro" id="IPR011989">
    <property type="entry name" value="ARM-like"/>
</dbReference>
<keyword evidence="7 8" id="KW-0687">Ribonucleoprotein</keyword>
<dbReference type="Pfam" id="PF12397">
    <property type="entry name" value="U3snoRNP10"/>
    <property type="match status" value="1"/>
</dbReference>
<dbReference type="SUPFAM" id="SSF48371">
    <property type="entry name" value="ARM repeat"/>
    <property type="match status" value="2"/>
</dbReference>
<dbReference type="GO" id="GO:0030515">
    <property type="term" value="F:snoRNA binding"/>
    <property type="evidence" value="ECO:0007669"/>
    <property type="project" value="TreeGrafter"/>
</dbReference>
<feature type="domain" description="BP28 C-terminal" evidence="10">
    <location>
        <begin position="1827"/>
        <end position="1964"/>
    </location>
</feature>
<comment type="subcellular location">
    <subcellularLocation>
        <location evidence="1 8">Nucleus</location>
        <location evidence="1 8">Nucleolus</location>
    </subcellularLocation>
</comment>
<sequence length="2094" mass="228375">MVSSLAEQLAKGASQNAILLNEKTRKQAASESYLFSPKQARQHDLDSLHALGVNGFLQLKSLQPEAAQYEHALFSEHTKALDRTLQSAEQNAQLNSTLAAFLPLLGPFLLDAPTGKVLEWLVRRFRIHEFNVEQIVTLFLPYHETPHFTKMVSILHIPDRSPLRFLEAYKTTVTPLHRPLLLKEMLSKPEVARLATRILPTVLKDHSAGLHRALIAFHTGVLLEYVTKCKALDENAMVLLLPAAMEPLETASAEDSPGKPALLHELILGSYLVLAAISHKAILTPKAVKSMLAAVVDCASRVSPKQLVRTLVSVCATQDPLDKLPGSVVKGLLGIPDVDVELTGAMAWMGAERFMSSLVNGLLARIDNLAASAILESLLTSQTLLPGVARSAASTLIRQLTEGDIAAESASESRSLLSQLHQRHPDAVQSASRAIIDEDDGRREGVEQLISSISLPVPGPSTSDSETTTLLVGASSGDAAIRAKAVRDLLSRAADETLSESEKASSPQFLHAQELTSVQQSIASTLLLRVHDSALPVLQALYSTSPDVTARLFIAAELSPNAYLDALKQALHDPSAKTSRDVIRAHLAFLLSHFLPAASAFSQPDEEQLEESEETRNRNRRVVMDILLPFLLYSKPRAKTALAVWELLEAAEDGGLMFGLLGGCVDAVKWEQARPGATSKSKDDKDNFDAELMTKINVAVAAKMADNILASNYFRADFDALLDKLHDENPHGRALAYLVARALLNRLSGEQRIDAGHRVLRSMNLDTLEGMGDFMKGVEDVGNFLSDASVGTAVASKPSSQNTLHRLQVSVLSVLPNFPRPSGVTLEWLSEHSLDLVRASAARYIQLLRAVYRLSNSSASLHLLSTHLLRTLFMNLGDDALAFLAGVWLTADEDHIQYAALRHAGAFLEAHVATKRTVDFQTVLPAMLVMLQSADVGVRDGAVRCIAVVVKLSYSETAEAVYAFDEIYGSDSAKLQYLDWADFQKYMQTIAENRDNLLHDPAFLEALHREHLTHHKGEPKKIAGYKQRVLCYLLSHVNGCPLQKVKIALLQSVNTVSNEAKAEVLLPTIEAIGTQEALQRKQVQELATLVVSSFDVSSAGILNNSDKPAWNVYENVLDLLLKNDILERARAALLHRLEHGLFAKLNAERKFQLCEKLLRVGAENESSSLVCKKALGSLLTDVSLIIRLLVSLQPQAATESAAQPATKRARVEKATSTAPSTELSSLAVLAEVLGSVKVAGSLELIACLLETLSKVVNNVSPDAADRRFIEQLLMSAIENVVENFVPSTSVAPGSIRVDTLVEILRTSENPQTFHQACLLLASLARVAPDAVLHNVMPIFTFMGSNVFHRDDTYSFRVVQKTIDSIVPAMVASLKEAHGSGTDLHHASREFLRVFTNAAKHVPRHRRVNFFSHLVDTLGPADFLAPVAMLLVDRASNRVVRQNAAESAGSLFLPLAVCERYPADLQLLSFVDIAKEVEKLVLNEDASMLPFLIDETDEDQAQLDIVSKRRATALLVFCDHALKRLRTTALKHSETERTTSRQLLASLLTFSAAKPDDESFVEVAAAARSAMASTLGVMSAPDFVTGVITILESGTANVQAGALELLSERLTEVAEKARAALSSSIVKVVGIIRDILSAAKESPLAQSALRALTAICNTLAQGEEGSVSSAVPLVLQCVATPATRVTAFKTTLSFSSKLGPRLIPHLKEVVKSCVQHSREAIMQGDPALVPLASHILRNLLTSIPTFWGEAEISSVVELYLDSSKASAVDSAEMSLLIKTTAKRASPNVLLPALCSMWTPVALIAAKERPSRTLAYVHVLKISVKAASRPAVLENLRELFKTFLSMFDFCVNVEDSEVERAMISAFMEVVVKLNETAFRPIFRKMFDWAFAAGTSESSKRKVVFCHVYASLLDFFKALMVPYMSFAWPVFSEHLRKSVPETADDGQVWLCILQTLAQSMSADEDRVFWRSDKLRQLVPIAVQQVPVAPRLSLSDAKTAVSECLVSLLALIDDDVVAKSLNMDVLMHSRSEDARVRLFSLSCAEQLWRAHGDKLIGFVAETATFIAEAAEDENDRVVQEAHKLKAAVESIGGNIDVD</sequence>
<dbReference type="PANTHER" id="PTHR13457:SF1">
    <property type="entry name" value="HEAT REPEAT-CONTAINING PROTEIN 1"/>
    <property type="match status" value="1"/>
</dbReference>
<dbReference type="GO" id="GO:0045943">
    <property type="term" value="P:positive regulation of transcription by RNA polymerase I"/>
    <property type="evidence" value="ECO:0007669"/>
    <property type="project" value="TreeGrafter"/>
</dbReference>
<comment type="function">
    <text evidence="8">Involved in nucleolar processing of pre-18S ribosomal RNA.</text>
</comment>
<dbReference type="Proteomes" id="UP000256964">
    <property type="component" value="Unassembled WGS sequence"/>
</dbReference>
<dbReference type="GO" id="GO:0032040">
    <property type="term" value="C:small-subunit processome"/>
    <property type="evidence" value="ECO:0007669"/>
    <property type="project" value="TreeGrafter"/>
</dbReference>
<dbReference type="EMBL" id="KZ857517">
    <property type="protein sequence ID" value="RDX41281.1"/>
    <property type="molecule type" value="Genomic_DNA"/>
</dbReference>
<keyword evidence="5 8" id="KW-0698">rRNA processing</keyword>
<evidence type="ECO:0000256" key="6">
    <source>
        <dbReference type="ARBA" id="ARBA00023242"/>
    </source>
</evidence>
<evidence type="ECO:0000256" key="4">
    <source>
        <dbReference type="ARBA" id="ARBA00022517"/>
    </source>
</evidence>
<gene>
    <name evidence="11" type="ORF">OH76DRAFT_1364858</name>
</gene>
<evidence type="ECO:0000259" key="10">
    <source>
        <dbReference type="SMART" id="SM01036"/>
    </source>
</evidence>
<keyword evidence="6 8" id="KW-0539">Nucleus</keyword>
<reference evidence="11 12" key="1">
    <citation type="journal article" date="2018" name="Biotechnol. Biofuels">
        <title>Integrative visual omics of the white-rot fungus Polyporus brumalis exposes the biotechnological potential of its oxidative enzymes for delignifying raw plant biomass.</title>
        <authorList>
            <person name="Miyauchi S."/>
            <person name="Rancon A."/>
            <person name="Drula E."/>
            <person name="Hage H."/>
            <person name="Chaduli D."/>
            <person name="Favel A."/>
            <person name="Grisel S."/>
            <person name="Henrissat B."/>
            <person name="Herpoel-Gimbert I."/>
            <person name="Ruiz-Duenas F.J."/>
            <person name="Chevret D."/>
            <person name="Hainaut M."/>
            <person name="Lin J."/>
            <person name="Wang M."/>
            <person name="Pangilinan J."/>
            <person name="Lipzen A."/>
            <person name="Lesage-Meessen L."/>
            <person name="Navarro D."/>
            <person name="Riley R."/>
            <person name="Grigoriev I.V."/>
            <person name="Zhou S."/>
            <person name="Raouche S."/>
            <person name="Rosso M.N."/>
        </authorList>
    </citation>
    <scope>NUCLEOTIDE SEQUENCE [LARGE SCALE GENOMIC DNA]</scope>
    <source>
        <strain evidence="11 12">BRFM 1820</strain>
    </source>
</reference>
<dbReference type="GO" id="GO:0000462">
    <property type="term" value="P:maturation of SSU-rRNA from tricistronic rRNA transcript (SSU-rRNA, 5.8S rRNA, LSU-rRNA)"/>
    <property type="evidence" value="ECO:0007669"/>
    <property type="project" value="TreeGrafter"/>
</dbReference>
<evidence type="ECO:0000256" key="1">
    <source>
        <dbReference type="ARBA" id="ARBA00004604"/>
    </source>
</evidence>
<protein>
    <recommendedName>
        <fullName evidence="3 8">U3 small nucleolar RNA-associated protein 10</fullName>
    </recommendedName>
</protein>
<evidence type="ECO:0000256" key="5">
    <source>
        <dbReference type="ARBA" id="ARBA00022552"/>
    </source>
</evidence>
<dbReference type="InterPro" id="IPR056473">
    <property type="entry name" value="HEAT_Utp10/HEAT1"/>
</dbReference>
<dbReference type="SMART" id="SM01036">
    <property type="entry name" value="BP28CT"/>
    <property type="match status" value="1"/>
</dbReference>
<evidence type="ECO:0000256" key="7">
    <source>
        <dbReference type="ARBA" id="ARBA00023274"/>
    </source>
</evidence>
<dbReference type="Pfam" id="PF08146">
    <property type="entry name" value="BP28CT"/>
    <property type="match status" value="1"/>
</dbReference>
<name>A0A371CLX1_9APHY</name>
<dbReference type="InterPro" id="IPR040191">
    <property type="entry name" value="UTP10"/>
</dbReference>
<evidence type="ECO:0000256" key="8">
    <source>
        <dbReference type="RuleBase" id="RU367065"/>
    </source>
</evidence>
<comment type="similarity">
    <text evidence="2 8">Belongs to the HEATR1/UTP10 family.</text>
</comment>
<dbReference type="PANTHER" id="PTHR13457">
    <property type="entry name" value="BAP28"/>
    <property type="match status" value="1"/>
</dbReference>
<dbReference type="OrthoDB" id="31183at2759"/>
<feature type="region of interest" description="Disordered" evidence="9">
    <location>
        <begin position="416"/>
        <end position="437"/>
    </location>
</feature>